<organism evidence="4 5">
    <name type="scientific">Desulfuromonas versatilis</name>
    <dbReference type="NCBI Taxonomy" id="2802975"/>
    <lineage>
        <taxon>Bacteria</taxon>
        <taxon>Pseudomonadati</taxon>
        <taxon>Thermodesulfobacteriota</taxon>
        <taxon>Desulfuromonadia</taxon>
        <taxon>Desulfuromonadales</taxon>
        <taxon>Desulfuromonadaceae</taxon>
        <taxon>Desulfuromonas</taxon>
    </lineage>
</organism>
<name>A0ABN6DWH9_9BACT</name>
<dbReference type="EMBL" id="AP024355">
    <property type="protein sequence ID" value="BCR04486.1"/>
    <property type="molecule type" value="Genomic_DNA"/>
</dbReference>
<dbReference type="InterPro" id="IPR001647">
    <property type="entry name" value="HTH_TetR"/>
</dbReference>
<dbReference type="SUPFAM" id="SSF46689">
    <property type="entry name" value="Homeodomain-like"/>
    <property type="match status" value="1"/>
</dbReference>
<evidence type="ECO:0000256" key="2">
    <source>
        <dbReference type="PROSITE-ProRule" id="PRU00335"/>
    </source>
</evidence>
<dbReference type="PRINTS" id="PR00455">
    <property type="entry name" value="HTHTETR"/>
</dbReference>
<evidence type="ECO:0000313" key="5">
    <source>
        <dbReference type="Proteomes" id="UP001319827"/>
    </source>
</evidence>
<dbReference type="InterPro" id="IPR009057">
    <property type="entry name" value="Homeodomain-like_sf"/>
</dbReference>
<gene>
    <name evidence="4" type="ORF">DESUT3_15550</name>
</gene>
<dbReference type="Pfam" id="PF13972">
    <property type="entry name" value="TetR"/>
    <property type="match status" value="1"/>
</dbReference>
<sequence>MTTRERILETAIELFNDQGTKAVTTNHIAAAMGISPGNLYYHFRNKESIIRAIFEQMHEVGTREYLAINAERGPGTAESMFETFVMIQRFNWRYRFFKRELTALVMSDPQLGELFLASHRTNLAMVDAALERSIHQGFLKPMEEEVRRLLAEQVWLVTLFWLNYLEVGGEQVTDASLIRGTDHLQLILEPYLSDAARMAVQENNKRGPTRH</sequence>
<dbReference type="PANTHER" id="PTHR43479">
    <property type="entry name" value="ACREF/ENVCD OPERON REPRESSOR-RELATED"/>
    <property type="match status" value="1"/>
</dbReference>
<dbReference type="Pfam" id="PF00440">
    <property type="entry name" value="TetR_N"/>
    <property type="match status" value="1"/>
</dbReference>
<protein>
    <submittedName>
        <fullName evidence="4">TetR family transcriptional regulator</fullName>
    </submittedName>
</protein>
<reference evidence="4 5" key="2">
    <citation type="journal article" date="2021" name="Int. J. Syst. Evol. Microbiol.">
        <title>Isolation and Polyphasic Characterization of Desulfuromonas versatilis sp. Nov., an Electrogenic Bacteria Capable of Versatile Metabolism Isolated from a Graphene Oxide-Reducing Enrichment Culture.</title>
        <authorList>
            <person name="Xie L."/>
            <person name="Yoshida N."/>
            <person name="Ishii S."/>
            <person name="Meng L."/>
        </authorList>
    </citation>
    <scope>NUCLEOTIDE SEQUENCE [LARGE SCALE GENOMIC DNA]</scope>
    <source>
        <strain evidence="4 5">NIT-T3</strain>
    </source>
</reference>
<accession>A0ABN6DWH9</accession>
<feature type="domain" description="HTH tetR-type" evidence="3">
    <location>
        <begin position="1"/>
        <end position="61"/>
    </location>
</feature>
<proteinExistence type="predicted"/>
<dbReference type="PROSITE" id="PS50977">
    <property type="entry name" value="HTH_TETR_2"/>
    <property type="match status" value="1"/>
</dbReference>
<evidence type="ECO:0000256" key="1">
    <source>
        <dbReference type="ARBA" id="ARBA00023125"/>
    </source>
</evidence>
<keyword evidence="5" id="KW-1185">Reference proteome</keyword>
<feature type="DNA-binding region" description="H-T-H motif" evidence="2">
    <location>
        <begin position="24"/>
        <end position="43"/>
    </location>
</feature>
<dbReference type="Gene3D" id="1.10.357.10">
    <property type="entry name" value="Tetracycline Repressor, domain 2"/>
    <property type="match status" value="1"/>
</dbReference>
<evidence type="ECO:0000259" key="3">
    <source>
        <dbReference type="PROSITE" id="PS50977"/>
    </source>
</evidence>
<dbReference type="RefSeq" id="WP_221251950.1">
    <property type="nucleotide sequence ID" value="NZ_AP024355.1"/>
</dbReference>
<evidence type="ECO:0000313" key="4">
    <source>
        <dbReference type="EMBL" id="BCR04486.1"/>
    </source>
</evidence>
<dbReference type="InterPro" id="IPR025722">
    <property type="entry name" value="TetR"/>
</dbReference>
<dbReference type="PANTHER" id="PTHR43479:SF12">
    <property type="entry name" value="TRANSCRIPTIONAL REGULATORY PROTEIN"/>
    <property type="match status" value="1"/>
</dbReference>
<reference evidence="4 5" key="1">
    <citation type="journal article" date="2016" name="C (Basel)">
        <title>Selective Growth of and Electricity Production by Marine Exoelectrogenic Bacteria in Self-Aggregated Hydrogel of Microbially Reduced Graphene Oxide.</title>
        <authorList>
            <person name="Yoshida N."/>
            <person name="Goto Y."/>
            <person name="Miyata Y."/>
        </authorList>
    </citation>
    <scope>NUCLEOTIDE SEQUENCE [LARGE SCALE GENOMIC DNA]</scope>
    <source>
        <strain evidence="4 5">NIT-T3</strain>
    </source>
</reference>
<keyword evidence="1 2" id="KW-0238">DNA-binding</keyword>
<dbReference type="Proteomes" id="UP001319827">
    <property type="component" value="Chromosome"/>
</dbReference>
<dbReference type="InterPro" id="IPR050624">
    <property type="entry name" value="HTH-type_Tx_Regulator"/>
</dbReference>